<comment type="caution">
    <text evidence="1">The sequence shown here is derived from an EMBL/GenBank/DDBJ whole genome shotgun (WGS) entry which is preliminary data.</text>
</comment>
<name>A0A9Q5SQ23_9BACT</name>
<evidence type="ECO:0000313" key="2">
    <source>
        <dbReference type="Proteomes" id="UP000195975"/>
    </source>
</evidence>
<proteinExistence type="predicted"/>
<accession>A0A9Q5SQ23</accession>
<dbReference type="Proteomes" id="UP000195975">
    <property type="component" value="Unassembled WGS sequence"/>
</dbReference>
<gene>
    <name evidence="1" type="ORF">B5F96_14635</name>
</gene>
<sequence>MSPRLTRGRKRASLINQIYMTGFNAIPRQAREQDSFDTPVPKIEKEMFFTNTSFFISNCRSKIIRHAK</sequence>
<protein>
    <submittedName>
        <fullName evidence="1">Uncharacterized protein</fullName>
    </submittedName>
</protein>
<reference evidence="2" key="1">
    <citation type="submission" date="2017-04" db="EMBL/GenBank/DDBJ databases">
        <title>Function of individual gut microbiota members based on whole genome sequencing of pure cultures obtained from chicken caecum.</title>
        <authorList>
            <person name="Medvecky M."/>
            <person name="Cejkova D."/>
            <person name="Polansky O."/>
            <person name="Karasova D."/>
            <person name="Kubasova T."/>
            <person name="Cizek A."/>
            <person name="Rychlik I."/>
        </authorList>
    </citation>
    <scope>NUCLEOTIDE SEQUENCE [LARGE SCALE GENOMIC DNA]</scope>
    <source>
        <strain evidence="2">An42</strain>
    </source>
</reference>
<dbReference type="AlphaFoldDB" id="A0A9Q5SQ23"/>
<evidence type="ECO:0000313" key="1">
    <source>
        <dbReference type="EMBL" id="OUO03731.1"/>
    </source>
</evidence>
<dbReference type="EMBL" id="NFIJ01000019">
    <property type="protein sequence ID" value="OUO03731.1"/>
    <property type="molecule type" value="Genomic_DNA"/>
</dbReference>
<organism evidence="1 2">
    <name type="scientific">Parabacteroides johnsonii</name>
    <dbReference type="NCBI Taxonomy" id="387661"/>
    <lineage>
        <taxon>Bacteria</taxon>
        <taxon>Pseudomonadati</taxon>
        <taxon>Bacteroidota</taxon>
        <taxon>Bacteroidia</taxon>
        <taxon>Bacteroidales</taxon>
        <taxon>Tannerellaceae</taxon>
        <taxon>Parabacteroides</taxon>
    </lineage>
</organism>